<dbReference type="Proteomes" id="UP000054387">
    <property type="component" value="Unassembled WGS sequence"/>
</dbReference>
<dbReference type="AlphaFoldDB" id="A0A0W1R8P4"/>
<dbReference type="RefSeq" id="WP_058582516.1">
    <property type="nucleotide sequence ID" value="NZ_LOPU01000029.1"/>
</dbReference>
<sequence>MSDSPSFYDPADARSDVHIPDCEVCGCDAAFIGVTPADYEYHLIRDHDYLGGFTASQLRYAVERGVERANAQVEDH</sequence>
<name>A0A0W1R8P4_9EURY</name>
<organism evidence="1 2">
    <name type="scientific">Haloprofundus marisrubri</name>
    <dbReference type="NCBI Taxonomy" id="1514971"/>
    <lineage>
        <taxon>Archaea</taxon>
        <taxon>Methanobacteriati</taxon>
        <taxon>Methanobacteriota</taxon>
        <taxon>Stenosarchaea group</taxon>
        <taxon>Halobacteria</taxon>
        <taxon>Halobacteriales</taxon>
        <taxon>Haloferacaceae</taxon>
        <taxon>Haloprofundus</taxon>
    </lineage>
</organism>
<dbReference type="EMBL" id="LOPU01000029">
    <property type="protein sequence ID" value="KTG09364.1"/>
    <property type="molecule type" value="Genomic_DNA"/>
</dbReference>
<evidence type="ECO:0000313" key="2">
    <source>
        <dbReference type="Proteomes" id="UP000054387"/>
    </source>
</evidence>
<reference evidence="1 2" key="1">
    <citation type="submission" date="2015-12" db="EMBL/GenBank/DDBJ databases">
        <title>Haloprofundus marisrubri gen. nov., sp. nov., an extremely halophilic archaeon isolated from the Discovery deep brine-seawater interface in the Red Sea.</title>
        <authorList>
            <person name="Zhang G."/>
            <person name="Stingl U."/>
            <person name="Rashid M."/>
        </authorList>
    </citation>
    <scope>NUCLEOTIDE SEQUENCE [LARGE SCALE GENOMIC DNA]</scope>
    <source>
        <strain evidence="1 2">SB9</strain>
    </source>
</reference>
<dbReference type="OrthoDB" id="372708at2157"/>
<evidence type="ECO:0000313" key="1">
    <source>
        <dbReference type="EMBL" id="KTG09364.1"/>
    </source>
</evidence>
<keyword evidence="2" id="KW-1185">Reference proteome</keyword>
<gene>
    <name evidence="1" type="ORF">AUR64_16425</name>
</gene>
<comment type="caution">
    <text evidence="1">The sequence shown here is derived from an EMBL/GenBank/DDBJ whole genome shotgun (WGS) entry which is preliminary data.</text>
</comment>
<accession>A0A0W1R8P4</accession>
<protein>
    <submittedName>
        <fullName evidence="1">Uncharacterized protein</fullName>
    </submittedName>
</protein>
<proteinExistence type="predicted"/>